<evidence type="ECO:0000256" key="1">
    <source>
        <dbReference type="ARBA" id="ARBA00022679"/>
    </source>
</evidence>
<dbReference type="PANTHER" id="PTHR28629:SF4">
    <property type="entry name" value="TRIOKINASE_FMN CYCLASE"/>
    <property type="match status" value="1"/>
</dbReference>
<dbReference type="InterPro" id="IPR012737">
    <property type="entry name" value="DhaK_L_YcgS"/>
</dbReference>
<keyword evidence="2 4" id="KW-0418">Kinase</keyword>
<evidence type="ECO:0000256" key="2">
    <source>
        <dbReference type="ARBA" id="ARBA00022777"/>
    </source>
</evidence>
<keyword evidence="4" id="KW-0614">Plasmid</keyword>
<dbReference type="KEGG" id="lck:HN018_27595"/>
<reference evidence="4 5" key="1">
    <citation type="journal article" date="2014" name="World J. Microbiol. Biotechnol.">
        <title>Biodiversity and physiological characteristics of Antarctic and Arctic lichens-associated bacteria.</title>
        <authorList>
            <person name="Lee Y.M."/>
            <person name="Kim E.H."/>
            <person name="Lee H.K."/>
            <person name="Hong S.G."/>
        </authorList>
    </citation>
    <scope>NUCLEOTIDE SEQUENCE [LARGE SCALE GENOMIC DNA]</scope>
    <source>
        <strain evidence="4 5">PAMC 26569</strain>
        <plasmid evidence="4">unnamed5</plasmid>
    </source>
</reference>
<evidence type="ECO:0000313" key="4">
    <source>
        <dbReference type="EMBL" id="QKE93892.1"/>
    </source>
</evidence>
<dbReference type="InterPro" id="IPR050861">
    <property type="entry name" value="Dihydroxyacetone_Kinase"/>
</dbReference>
<keyword evidence="1" id="KW-0808">Transferase</keyword>
<dbReference type="Gene3D" id="1.25.40.340">
    <property type="match status" value="1"/>
</dbReference>
<dbReference type="Proteomes" id="UP000500767">
    <property type="component" value="Plasmid unnamed5"/>
</dbReference>
<dbReference type="GO" id="GO:0019563">
    <property type="term" value="P:glycerol catabolic process"/>
    <property type="evidence" value="ECO:0007669"/>
    <property type="project" value="TreeGrafter"/>
</dbReference>
<organism evidence="4 5">
    <name type="scientific">Lichenicola cladoniae</name>
    <dbReference type="NCBI Taxonomy" id="1484109"/>
    <lineage>
        <taxon>Bacteria</taxon>
        <taxon>Pseudomonadati</taxon>
        <taxon>Pseudomonadota</taxon>
        <taxon>Alphaproteobacteria</taxon>
        <taxon>Acetobacterales</taxon>
        <taxon>Acetobacteraceae</taxon>
        <taxon>Lichenicola</taxon>
    </lineage>
</organism>
<dbReference type="InterPro" id="IPR004007">
    <property type="entry name" value="DhaL_dom"/>
</dbReference>
<geneLocation type="plasmid" evidence="4 5">
    <name>unnamed5</name>
</geneLocation>
<dbReference type="FunFam" id="1.25.40.340:FF:000002">
    <property type="entry name" value="Dihydroxyacetone kinase, L subunit"/>
    <property type="match status" value="1"/>
</dbReference>
<name>A0A6M8HZR8_9PROT</name>
<protein>
    <submittedName>
        <fullName evidence="4">Dihydroxyacetone kinase subunit L</fullName>
    </submittedName>
</protein>
<dbReference type="SMART" id="SM01120">
    <property type="entry name" value="Dak2"/>
    <property type="match status" value="1"/>
</dbReference>
<feature type="domain" description="DhaL" evidence="3">
    <location>
        <begin position="7"/>
        <end position="206"/>
    </location>
</feature>
<dbReference type="GO" id="GO:0004371">
    <property type="term" value="F:glycerone kinase activity"/>
    <property type="evidence" value="ECO:0007669"/>
    <property type="project" value="InterPro"/>
</dbReference>
<evidence type="ECO:0000259" key="3">
    <source>
        <dbReference type="PROSITE" id="PS51480"/>
    </source>
</evidence>
<proteinExistence type="predicted"/>
<dbReference type="PANTHER" id="PTHR28629">
    <property type="entry name" value="TRIOKINASE/FMN CYCLASE"/>
    <property type="match status" value="1"/>
</dbReference>
<keyword evidence="5" id="KW-1185">Reference proteome</keyword>
<accession>A0A6M8HZR8</accession>
<dbReference type="InterPro" id="IPR036117">
    <property type="entry name" value="DhaL_dom_sf"/>
</dbReference>
<dbReference type="SUPFAM" id="SSF101473">
    <property type="entry name" value="DhaL-like"/>
    <property type="match status" value="1"/>
</dbReference>
<dbReference type="Pfam" id="PF02734">
    <property type="entry name" value="Dak2"/>
    <property type="match status" value="1"/>
</dbReference>
<dbReference type="AlphaFoldDB" id="A0A6M8HZR8"/>
<dbReference type="NCBIfam" id="TIGR02365">
    <property type="entry name" value="dha_L_ycgS"/>
    <property type="match status" value="1"/>
</dbReference>
<sequence length="216" mass="21420">MTGLSLQDLRIALIAAAQTVIDSQDMLTKADQAIGDGDHGLGMARGFKAFRDVLEINSYPDVPAMLKAAGQAIMMTSGGASGVIFGTLFMGAAKPVTGTVLDGKGLAAALVSGLEAVRARGKANVGDKTMVDALAPAAGAALVASERTSVFAEVAYSAAAAAEAGLEATKAMVATTGKAKGLGERAIGFIDPGALTLSLFLRSFACAAAGSGSVAP</sequence>
<dbReference type="EMBL" id="CP053712">
    <property type="protein sequence ID" value="QKE93892.1"/>
    <property type="molecule type" value="Genomic_DNA"/>
</dbReference>
<dbReference type="PROSITE" id="PS51480">
    <property type="entry name" value="DHAL"/>
    <property type="match status" value="1"/>
</dbReference>
<gene>
    <name evidence="4" type="primary">dhaL</name>
    <name evidence="4" type="ORF">HN018_27595</name>
</gene>
<evidence type="ECO:0000313" key="5">
    <source>
        <dbReference type="Proteomes" id="UP000500767"/>
    </source>
</evidence>
<dbReference type="GO" id="GO:0005829">
    <property type="term" value="C:cytosol"/>
    <property type="evidence" value="ECO:0007669"/>
    <property type="project" value="TreeGrafter"/>
</dbReference>